<dbReference type="PANTHER" id="PTHR30289">
    <property type="entry name" value="UNCHARACTERIZED PROTEIN YBCL-RELATED"/>
    <property type="match status" value="1"/>
</dbReference>
<evidence type="ECO:0000313" key="1">
    <source>
        <dbReference type="EMBL" id="KAK7751641.1"/>
    </source>
</evidence>
<dbReference type="SUPFAM" id="SSF49777">
    <property type="entry name" value="PEBP-like"/>
    <property type="match status" value="1"/>
</dbReference>
<comment type="caution">
    <text evidence="1">The sequence shown here is derived from an EMBL/GenBank/DDBJ whole genome shotgun (WGS) entry which is preliminary data.</text>
</comment>
<dbReference type="Proteomes" id="UP001320420">
    <property type="component" value="Unassembled WGS sequence"/>
</dbReference>
<sequence>MTAVLEVTLSWLFSNAKGRDAKSFQMRPALEEGGHREAARVTVTSPCGPSGALLTTEHTADGPGRFPPLRWEAPPELAARVREWLLVCEDPDAPLPTPVAHGIFAGIPASKTSIDHEDLEIEDDSKRRLRGGFHYGKTLRGVPYVPPRPLMNHGPHRYFYQVVALSEPLDPQHLSNFVTRDQIADAIKGKVLGFGMWVGVAERKWK</sequence>
<organism evidence="1 2">
    <name type="scientific">Diatrype stigma</name>
    <dbReference type="NCBI Taxonomy" id="117547"/>
    <lineage>
        <taxon>Eukaryota</taxon>
        <taxon>Fungi</taxon>
        <taxon>Dikarya</taxon>
        <taxon>Ascomycota</taxon>
        <taxon>Pezizomycotina</taxon>
        <taxon>Sordariomycetes</taxon>
        <taxon>Xylariomycetidae</taxon>
        <taxon>Xylariales</taxon>
        <taxon>Diatrypaceae</taxon>
        <taxon>Diatrype</taxon>
    </lineage>
</organism>
<dbReference type="Gene3D" id="3.90.280.10">
    <property type="entry name" value="PEBP-like"/>
    <property type="match status" value="1"/>
</dbReference>
<dbReference type="PANTHER" id="PTHR30289:SF1">
    <property type="entry name" value="PEBP (PHOSPHATIDYLETHANOLAMINE-BINDING PROTEIN) FAMILY PROTEIN"/>
    <property type="match status" value="1"/>
</dbReference>
<dbReference type="Pfam" id="PF01161">
    <property type="entry name" value="PBP"/>
    <property type="match status" value="1"/>
</dbReference>
<dbReference type="CDD" id="cd00457">
    <property type="entry name" value="PEBP"/>
    <property type="match status" value="1"/>
</dbReference>
<keyword evidence="2" id="KW-1185">Reference proteome</keyword>
<dbReference type="InterPro" id="IPR008914">
    <property type="entry name" value="PEBP"/>
</dbReference>
<name>A0AAN9YP38_9PEZI</name>
<proteinExistence type="predicted"/>
<dbReference type="InterPro" id="IPR049556">
    <property type="entry name" value="PhiB"/>
</dbReference>
<gene>
    <name evidence="1" type="ORF">SLS62_006467</name>
</gene>
<evidence type="ECO:0000313" key="2">
    <source>
        <dbReference type="Proteomes" id="UP001320420"/>
    </source>
</evidence>
<accession>A0AAN9YP38</accession>
<protein>
    <recommendedName>
        <fullName evidence="3">PEBP-like protein</fullName>
    </recommendedName>
</protein>
<reference evidence="1 2" key="1">
    <citation type="submission" date="2024-02" db="EMBL/GenBank/DDBJ databases">
        <title>De novo assembly and annotation of 12 fungi associated with fruit tree decline syndrome in Ontario, Canada.</title>
        <authorList>
            <person name="Sulman M."/>
            <person name="Ellouze W."/>
            <person name="Ilyukhin E."/>
        </authorList>
    </citation>
    <scope>NUCLEOTIDE SEQUENCE [LARGE SCALE GENOMIC DNA]</scope>
    <source>
        <strain evidence="1 2">M11/M66-122</strain>
    </source>
</reference>
<dbReference type="InterPro" id="IPR036610">
    <property type="entry name" value="PEBP-like_sf"/>
</dbReference>
<evidence type="ECO:0008006" key="3">
    <source>
        <dbReference type="Google" id="ProtNLM"/>
    </source>
</evidence>
<dbReference type="AlphaFoldDB" id="A0AAN9YP38"/>
<dbReference type="EMBL" id="JAKJXP020000047">
    <property type="protein sequence ID" value="KAK7751641.1"/>
    <property type="molecule type" value="Genomic_DNA"/>
</dbReference>